<organism evidence="1 2">
    <name type="scientific">Dysosmobacter welbionis</name>
    <dbReference type="NCBI Taxonomy" id="2093857"/>
    <lineage>
        <taxon>Bacteria</taxon>
        <taxon>Bacillati</taxon>
        <taxon>Bacillota</taxon>
        <taxon>Clostridia</taxon>
        <taxon>Eubacteriales</taxon>
        <taxon>Oscillospiraceae</taxon>
        <taxon>Dysosmobacter</taxon>
    </lineage>
</organism>
<protein>
    <submittedName>
        <fullName evidence="1">Helix-turn-helix domain-containing protein</fullName>
    </submittedName>
</protein>
<keyword evidence="2" id="KW-1185">Reference proteome</keyword>
<proteinExistence type="predicted"/>
<gene>
    <name evidence="1" type="ORF">EIO64_03600</name>
</gene>
<accession>A0A7T7D8R6</accession>
<evidence type="ECO:0000313" key="1">
    <source>
        <dbReference type="EMBL" id="QQL05853.1"/>
    </source>
</evidence>
<dbReference type="Proteomes" id="UP000298642">
    <property type="component" value="Chromosome"/>
</dbReference>
<name>A0A7T7D8R6_9FIRM</name>
<dbReference type="RefSeq" id="WP_181446420.1">
    <property type="nucleotide sequence ID" value="NZ_CP034413.3"/>
</dbReference>
<reference evidence="2" key="1">
    <citation type="submission" date="2018-12" db="EMBL/GenBank/DDBJ databases">
        <title>Dusodibacter welbiota gen. nov., sp. nov., isolated from human faeces and emended description of the Oscillibacter genus.</title>
        <authorList>
            <person name="Le Roy T."/>
            <person name="Van der Smissen P."/>
            <person name="Delzenne N."/>
            <person name="Muccioli G."/>
            <person name="Collet J.F."/>
            <person name="Cani P.D."/>
        </authorList>
    </citation>
    <scope>NUCLEOTIDE SEQUENCE [LARGE SCALE GENOMIC DNA]</scope>
    <source>
        <strain evidence="2">J115</strain>
    </source>
</reference>
<evidence type="ECO:0000313" key="2">
    <source>
        <dbReference type="Proteomes" id="UP000298642"/>
    </source>
</evidence>
<dbReference type="KEGG" id="obj:EIO64_03600"/>
<dbReference type="GeneID" id="89523257"/>
<sequence length="88" mass="9764">MAKKMKSDPPELLPMLMPASMMAKVSGIGEATLRTLMAQGEIEYLQIGNHRLLSVNAIWAYYETHKTPSKPAIKARFDAIQKMNAESA</sequence>
<dbReference type="EMBL" id="CP034413">
    <property type="protein sequence ID" value="QQL05853.1"/>
    <property type="molecule type" value="Genomic_DNA"/>
</dbReference>
<dbReference type="AlphaFoldDB" id="A0A7T7D8R6"/>